<dbReference type="Pfam" id="PF05721">
    <property type="entry name" value="PhyH"/>
    <property type="match status" value="1"/>
</dbReference>
<evidence type="ECO:0008006" key="2">
    <source>
        <dbReference type="Google" id="ProtNLM"/>
    </source>
</evidence>
<proteinExistence type="predicted"/>
<protein>
    <recommendedName>
        <fullName evidence="2">Phytanoyl-CoA dioxygenase</fullName>
    </recommendedName>
</protein>
<dbReference type="Gene3D" id="2.60.120.620">
    <property type="entry name" value="q2cbj1_9rhob like domain"/>
    <property type="match status" value="1"/>
</dbReference>
<evidence type="ECO:0000313" key="1">
    <source>
        <dbReference type="EMBL" id="SVA51106.1"/>
    </source>
</evidence>
<dbReference type="PANTHER" id="PTHR20883:SF49">
    <property type="entry name" value="PHYTANOYL-COA DIOXYGENASE"/>
    <property type="match status" value="1"/>
</dbReference>
<dbReference type="PANTHER" id="PTHR20883">
    <property type="entry name" value="PHYTANOYL-COA DIOXYGENASE DOMAIN CONTAINING 1"/>
    <property type="match status" value="1"/>
</dbReference>
<dbReference type="AlphaFoldDB" id="A0A381WF04"/>
<gene>
    <name evidence="1" type="ORF">METZ01_LOCUS103960</name>
</gene>
<dbReference type="EMBL" id="UINC01011603">
    <property type="protein sequence ID" value="SVA51106.1"/>
    <property type="molecule type" value="Genomic_DNA"/>
</dbReference>
<dbReference type="SUPFAM" id="SSF51197">
    <property type="entry name" value="Clavaminate synthase-like"/>
    <property type="match status" value="1"/>
</dbReference>
<dbReference type="InterPro" id="IPR008775">
    <property type="entry name" value="Phytyl_CoA_dOase-like"/>
</dbReference>
<accession>A0A381WF04</accession>
<sequence length="270" mass="30793">MSLKITEADIEAYQNDGAVLIKNLLNDQEVSDLREGIEANISNPSLNSKIASNENDPGWFLEDFCTWQENPSYQRIIFQSSVPEAAAKLMRSKQVRLYHDHMLVKKKGTVQRTPWHQDQPYYNIEGKQNISFWIPVDPVPLEWTLELVAGSHNGPWYMPRNFLENQAKWFPEGSLSEIPDIDANPEKYRVLKWVLEPGDAVAFHMLTLHSGEGTGTLRRVFSIRMLGDDIIHAPRSWETSPDFPGLSDQLPAGKPMDHELFPLAWPVSQA</sequence>
<reference evidence="1" key="1">
    <citation type="submission" date="2018-05" db="EMBL/GenBank/DDBJ databases">
        <authorList>
            <person name="Lanie J.A."/>
            <person name="Ng W.-L."/>
            <person name="Kazmierczak K.M."/>
            <person name="Andrzejewski T.M."/>
            <person name="Davidsen T.M."/>
            <person name="Wayne K.J."/>
            <person name="Tettelin H."/>
            <person name="Glass J.I."/>
            <person name="Rusch D."/>
            <person name="Podicherti R."/>
            <person name="Tsui H.-C.T."/>
            <person name="Winkler M.E."/>
        </authorList>
    </citation>
    <scope>NUCLEOTIDE SEQUENCE</scope>
</reference>
<organism evidence="1">
    <name type="scientific">marine metagenome</name>
    <dbReference type="NCBI Taxonomy" id="408172"/>
    <lineage>
        <taxon>unclassified sequences</taxon>
        <taxon>metagenomes</taxon>
        <taxon>ecological metagenomes</taxon>
    </lineage>
</organism>
<name>A0A381WF04_9ZZZZ</name>